<feature type="domain" description="ABC transmembrane type-1" evidence="9">
    <location>
        <begin position="19"/>
        <end position="301"/>
    </location>
</feature>
<reference evidence="10" key="1">
    <citation type="journal article" date="2020" name="mSystems">
        <title>Genome- and Community-Level Interaction Insights into Carbon Utilization and Element Cycling Functions of Hydrothermarchaeota in Hydrothermal Sediment.</title>
        <authorList>
            <person name="Zhou Z."/>
            <person name="Liu Y."/>
            <person name="Xu W."/>
            <person name="Pan J."/>
            <person name="Luo Z.H."/>
            <person name="Li M."/>
        </authorList>
    </citation>
    <scope>NUCLEOTIDE SEQUENCE [LARGE SCALE GENOMIC DNA]</scope>
    <source>
        <strain evidence="10">SpSt-114</strain>
    </source>
</reference>
<dbReference type="PROSITE" id="PS50929">
    <property type="entry name" value="ABC_TM1F"/>
    <property type="match status" value="1"/>
</dbReference>
<feature type="domain" description="ABC transporter" evidence="8">
    <location>
        <begin position="332"/>
        <end position="559"/>
    </location>
</feature>
<dbReference type="InterPro" id="IPR039421">
    <property type="entry name" value="Type_1_exporter"/>
</dbReference>
<dbReference type="PANTHER" id="PTHR43394:SF1">
    <property type="entry name" value="ATP-BINDING CASSETTE SUB-FAMILY B MEMBER 10, MITOCHONDRIAL"/>
    <property type="match status" value="1"/>
</dbReference>
<evidence type="ECO:0000256" key="1">
    <source>
        <dbReference type="ARBA" id="ARBA00004651"/>
    </source>
</evidence>
<keyword evidence="2 7" id="KW-0812">Transmembrane</keyword>
<keyword evidence="4 10" id="KW-0067">ATP-binding</keyword>
<evidence type="ECO:0000256" key="6">
    <source>
        <dbReference type="ARBA" id="ARBA00023136"/>
    </source>
</evidence>
<feature type="transmembrane region" description="Helical" evidence="7">
    <location>
        <begin position="156"/>
        <end position="177"/>
    </location>
</feature>
<keyword evidence="5 7" id="KW-1133">Transmembrane helix</keyword>
<organism evidence="10">
    <name type="scientific">Thermocrinis ruber</name>
    <dbReference type="NCBI Taxonomy" id="75906"/>
    <lineage>
        <taxon>Bacteria</taxon>
        <taxon>Pseudomonadati</taxon>
        <taxon>Aquificota</taxon>
        <taxon>Aquificia</taxon>
        <taxon>Aquificales</taxon>
        <taxon>Aquificaceae</taxon>
        <taxon>Thermocrinis</taxon>
    </lineage>
</organism>
<dbReference type="GO" id="GO:0016887">
    <property type="term" value="F:ATP hydrolysis activity"/>
    <property type="evidence" value="ECO:0007669"/>
    <property type="project" value="InterPro"/>
</dbReference>
<dbReference type="SUPFAM" id="SSF90123">
    <property type="entry name" value="ABC transporter transmembrane region"/>
    <property type="match status" value="1"/>
</dbReference>
<feature type="transmembrane region" description="Helical" evidence="7">
    <location>
        <begin position="244"/>
        <end position="263"/>
    </location>
</feature>
<dbReference type="SMART" id="SM00382">
    <property type="entry name" value="AAA"/>
    <property type="match status" value="1"/>
</dbReference>
<dbReference type="GO" id="GO:0005886">
    <property type="term" value="C:plasma membrane"/>
    <property type="evidence" value="ECO:0007669"/>
    <property type="project" value="UniProtKB-SubCell"/>
</dbReference>
<evidence type="ECO:0000313" key="10">
    <source>
        <dbReference type="EMBL" id="HHO73773.1"/>
    </source>
</evidence>
<dbReference type="InterPro" id="IPR017871">
    <property type="entry name" value="ABC_transporter-like_CS"/>
</dbReference>
<evidence type="ECO:0000256" key="4">
    <source>
        <dbReference type="ARBA" id="ARBA00022840"/>
    </source>
</evidence>
<dbReference type="InterPro" id="IPR003593">
    <property type="entry name" value="AAA+_ATPase"/>
</dbReference>
<dbReference type="InterPro" id="IPR011527">
    <property type="entry name" value="ABC1_TM_dom"/>
</dbReference>
<dbReference type="Pfam" id="PF00664">
    <property type="entry name" value="ABC_membrane"/>
    <property type="match status" value="1"/>
</dbReference>
<dbReference type="SUPFAM" id="SSF52540">
    <property type="entry name" value="P-loop containing nucleoside triphosphate hydrolases"/>
    <property type="match status" value="1"/>
</dbReference>
<dbReference type="InterPro" id="IPR003439">
    <property type="entry name" value="ABC_transporter-like_ATP-bd"/>
</dbReference>
<comment type="subcellular location">
    <subcellularLocation>
        <location evidence="1">Cell membrane</location>
        <topology evidence="1">Multi-pass membrane protein</topology>
    </subcellularLocation>
</comment>
<evidence type="ECO:0000256" key="5">
    <source>
        <dbReference type="ARBA" id="ARBA00022989"/>
    </source>
</evidence>
<evidence type="ECO:0000256" key="7">
    <source>
        <dbReference type="SAM" id="Phobius"/>
    </source>
</evidence>
<accession>A0A7C5X0M7</accession>
<feature type="transmembrane region" description="Helical" evidence="7">
    <location>
        <begin position="51"/>
        <end position="71"/>
    </location>
</feature>
<dbReference type="InterPro" id="IPR036640">
    <property type="entry name" value="ABC1_TM_sf"/>
</dbReference>
<name>A0A7C5X0M7_9AQUI</name>
<feature type="transmembrane region" description="Helical" evidence="7">
    <location>
        <begin position="14"/>
        <end position="39"/>
    </location>
</feature>
<dbReference type="GO" id="GO:0015421">
    <property type="term" value="F:ABC-type oligopeptide transporter activity"/>
    <property type="evidence" value="ECO:0007669"/>
    <property type="project" value="TreeGrafter"/>
</dbReference>
<dbReference type="PROSITE" id="PS00211">
    <property type="entry name" value="ABC_TRANSPORTER_1"/>
    <property type="match status" value="1"/>
</dbReference>
<dbReference type="Gene3D" id="1.20.1560.10">
    <property type="entry name" value="ABC transporter type 1, transmembrane domain"/>
    <property type="match status" value="1"/>
</dbReference>
<dbReference type="InterPro" id="IPR027417">
    <property type="entry name" value="P-loop_NTPase"/>
</dbReference>
<dbReference type="Pfam" id="PF00005">
    <property type="entry name" value="ABC_tran"/>
    <property type="match status" value="1"/>
</dbReference>
<gene>
    <name evidence="10" type="ORF">ENN04_03960</name>
</gene>
<evidence type="ECO:0000256" key="3">
    <source>
        <dbReference type="ARBA" id="ARBA00022741"/>
    </source>
</evidence>
<sequence length="560" mass="63063">MEHLIWVIKRLRNYYHYILLALFGVLLESVSTAGISLMVKKLVDEGMLLRSWDGLTFGTLFLLGLALAQQLGNFLTSYYTNAYAEKEAKELRGLVFEKLLRSSFLSVRGYSLAEYTTRVLSDLKLYRDLIGSSVVKLVRDPATVLLLFGVLLYRDWKLTLTLLALLPIIALSVEYFGRKKGKHLRRSQESLEKLVNKLGDVFRGYESIKTLPAQELLFGWFRDINEKAYRAGLRMAFYSSFNSAFNFTVGYLATALLLFYGGLKVLEGSLTFGELASYLTALTLIQMPLVETQKGIVEVKASLPVVQRLRQVLDLEEEIEKGVEFIGLKEGINVQRLSVSIDGRDILKGVSFSIRKGERVAVMGSTGGGKSTLLRVLCGFVPYEGQVYYDEKELREINLSTLRSKIAYLSQESFVLSGTVRENLLIANPNATEEEMWEALRLSACNFVESLDEIVDKESRMLSGGESQRLALARLFLKKPEVLLLDEATSALDAQTESLVLKNLFEKFPDTTFIVVAHRFSNILACQRALVLKDGELIFDGEPKRAIEVFLSEDLQVNTF</sequence>
<keyword evidence="6 7" id="KW-0472">Membrane</keyword>
<dbReference type="Gene3D" id="3.40.50.300">
    <property type="entry name" value="P-loop containing nucleotide triphosphate hydrolases"/>
    <property type="match status" value="1"/>
</dbReference>
<proteinExistence type="predicted"/>
<comment type="caution">
    <text evidence="10">The sequence shown here is derived from an EMBL/GenBank/DDBJ whole genome shotgun (WGS) entry which is preliminary data.</text>
</comment>
<dbReference type="PANTHER" id="PTHR43394">
    <property type="entry name" value="ATP-DEPENDENT PERMEASE MDL1, MITOCHONDRIAL"/>
    <property type="match status" value="1"/>
</dbReference>
<dbReference type="EMBL" id="DSAC01000048">
    <property type="protein sequence ID" value="HHO73773.1"/>
    <property type="molecule type" value="Genomic_DNA"/>
</dbReference>
<keyword evidence="3" id="KW-0547">Nucleotide-binding</keyword>
<dbReference type="PROSITE" id="PS50893">
    <property type="entry name" value="ABC_TRANSPORTER_2"/>
    <property type="match status" value="1"/>
</dbReference>
<dbReference type="AlphaFoldDB" id="A0A7C5X0M7"/>
<evidence type="ECO:0000259" key="8">
    <source>
        <dbReference type="PROSITE" id="PS50893"/>
    </source>
</evidence>
<evidence type="ECO:0000259" key="9">
    <source>
        <dbReference type="PROSITE" id="PS50929"/>
    </source>
</evidence>
<dbReference type="CDD" id="cd03228">
    <property type="entry name" value="ABCC_MRP_Like"/>
    <property type="match status" value="1"/>
</dbReference>
<dbReference type="GO" id="GO:0005524">
    <property type="term" value="F:ATP binding"/>
    <property type="evidence" value="ECO:0007669"/>
    <property type="project" value="UniProtKB-KW"/>
</dbReference>
<protein>
    <submittedName>
        <fullName evidence="10">ABC transporter ATP-binding protein</fullName>
    </submittedName>
</protein>
<evidence type="ECO:0000256" key="2">
    <source>
        <dbReference type="ARBA" id="ARBA00022692"/>
    </source>
</evidence>